<name>A0A194XLR9_MOLSC</name>
<dbReference type="PROSITE" id="PS50097">
    <property type="entry name" value="BTB"/>
    <property type="match status" value="1"/>
</dbReference>
<evidence type="ECO:0000313" key="3">
    <source>
        <dbReference type="Proteomes" id="UP000070700"/>
    </source>
</evidence>
<dbReference type="Gene3D" id="3.30.710.10">
    <property type="entry name" value="Potassium Channel Kv1.1, Chain A"/>
    <property type="match status" value="1"/>
</dbReference>
<evidence type="ECO:0000259" key="1">
    <source>
        <dbReference type="PROSITE" id="PS50097"/>
    </source>
</evidence>
<reference evidence="2 3" key="1">
    <citation type="submission" date="2015-10" db="EMBL/GenBank/DDBJ databases">
        <title>Full genome of DAOMC 229536 Phialocephala scopiformis, a fungal endophyte of spruce producing the potent anti-insectan compound rugulosin.</title>
        <authorList>
            <consortium name="DOE Joint Genome Institute"/>
            <person name="Walker A.K."/>
            <person name="Frasz S.L."/>
            <person name="Seifert K.A."/>
            <person name="Miller J.D."/>
            <person name="Mondo S.J."/>
            <person name="Labutti K."/>
            <person name="Lipzen A."/>
            <person name="Dockter R."/>
            <person name="Kennedy M."/>
            <person name="Grigoriev I.V."/>
            <person name="Spatafora J.W."/>
        </authorList>
    </citation>
    <scope>NUCLEOTIDE SEQUENCE [LARGE SCALE GENOMIC DNA]</scope>
    <source>
        <strain evidence="2 3">CBS 120377</strain>
    </source>
</reference>
<evidence type="ECO:0000313" key="2">
    <source>
        <dbReference type="EMBL" id="KUJ21029.1"/>
    </source>
</evidence>
<accession>A0A194XLR9</accession>
<dbReference type="InterPro" id="IPR011333">
    <property type="entry name" value="SKP1/BTB/POZ_sf"/>
</dbReference>
<sequence>MATLLVGPKQVKIGCHKALLGYFSNFFYGALYGGFKEAVTQEISMPDYTPDQIGVFVTWAYSGRIETTLCAEELWILGDALQITDFTNEAMHLLFSIYGHRDGEWLTASAADYVWANTRSESTLRKFLLSLMIHDGPLCNRALGRVKIQSRVRRIGMV</sequence>
<dbReference type="SUPFAM" id="SSF54695">
    <property type="entry name" value="POZ domain"/>
    <property type="match status" value="1"/>
</dbReference>
<dbReference type="KEGG" id="psco:LY89DRAFT_770248"/>
<keyword evidence="3" id="KW-1185">Reference proteome</keyword>
<dbReference type="OrthoDB" id="194443at2759"/>
<dbReference type="RefSeq" id="XP_018075384.1">
    <property type="nucleotide sequence ID" value="XM_018221841.1"/>
</dbReference>
<protein>
    <recommendedName>
        <fullName evidence="1">BTB domain-containing protein</fullName>
    </recommendedName>
</protein>
<proteinExistence type="predicted"/>
<dbReference type="CDD" id="cd18186">
    <property type="entry name" value="BTB_POZ_ZBTB_KLHL-like"/>
    <property type="match status" value="1"/>
</dbReference>
<organism evidence="2 3">
    <name type="scientific">Mollisia scopiformis</name>
    <name type="common">Conifer needle endophyte fungus</name>
    <name type="synonym">Phialocephala scopiformis</name>
    <dbReference type="NCBI Taxonomy" id="149040"/>
    <lineage>
        <taxon>Eukaryota</taxon>
        <taxon>Fungi</taxon>
        <taxon>Dikarya</taxon>
        <taxon>Ascomycota</taxon>
        <taxon>Pezizomycotina</taxon>
        <taxon>Leotiomycetes</taxon>
        <taxon>Helotiales</taxon>
        <taxon>Mollisiaceae</taxon>
        <taxon>Mollisia</taxon>
    </lineage>
</organism>
<dbReference type="Proteomes" id="UP000070700">
    <property type="component" value="Unassembled WGS sequence"/>
</dbReference>
<dbReference type="InParanoid" id="A0A194XLR9"/>
<dbReference type="PANTHER" id="PTHR47843:SF2">
    <property type="entry name" value="BTB DOMAIN-CONTAINING PROTEIN"/>
    <property type="match status" value="1"/>
</dbReference>
<dbReference type="PANTHER" id="PTHR47843">
    <property type="entry name" value="BTB DOMAIN-CONTAINING PROTEIN-RELATED"/>
    <property type="match status" value="1"/>
</dbReference>
<feature type="domain" description="BTB" evidence="1">
    <location>
        <begin position="1"/>
        <end position="69"/>
    </location>
</feature>
<dbReference type="GeneID" id="28831567"/>
<dbReference type="STRING" id="149040.A0A194XLR9"/>
<dbReference type="Pfam" id="PF00651">
    <property type="entry name" value="BTB"/>
    <property type="match status" value="1"/>
</dbReference>
<dbReference type="AlphaFoldDB" id="A0A194XLR9"/>
<dbReference type="InterPro" id="IPR000210">
    <property type="entry name" value="BTB/POZ_dom"/>
</dbReference>
<gene>
    <name evidence="2" type="ORF">LY89DRAFT_770248</name>
</gene>
<dbReference type="EMBL" id="KQ947408">
    <property type="protein sequence ID" value="KUJ21029.1"/>
    <property type="molecule type" value="Genomic_DNA"/>
</dbReference>